<feature type="domain" description="Homing endonuclease LAGLIDADG" evidence="1">
    <location>
        <begin position="161"/>
        <end position="265"/>
    </location>
</feature>
<evidence type="ECO:0000313" key="2">
    <source>
        <dbReference type="EMBL" id="AIT94461.1"/>
    </source>
</evidence>
<dbReference type="Pfam" id="PF00961">
    <property type="entry name" value="LAGLIDADG_1"/>
    <property type="match status" value="2"/>
</dbReference>
<keyword evidence="2" id="KW-0255">Endonuclease</keyword>
<proteinExistence type="predicted"/>
<evidence type="ECO:0000259" key="1">
    <source>
        <dbReference type="Pfam" id="PF00961"/>
    </source>
</evidence>
<keyword evidence="2" id="KW-0378">Hydrolase</keyword>
<protein>
    <submittedName>
        <fullName evidence="2">Putative double LAGLIDADG homing endonuclease</fullName>
    </submittedName>
</protein>
<dbReference type="InterPro" id="IPR004860">
    <property type="entry name" value="LAGLIDADG_dom"/>
</dbReference>
<accession>A0A097KMP6</accession>
<dbReference type="InterPro" id="IPR051289">
    <property type="entry name" value="LAGLIDADG_Endonuclease"/>
</dbReference>
<keyword evidence="2" id="KW-0934">Plastid</keyword>
<feature type="domain" description="Homing endonuclease LAGLIDADG" evidence="1">
    <location>
        <begin position="45"/>
        <end position="134"/>
    </location>
</feature>
<dbReference type="GO" id="GO:0005739">
    <property type="term" value="C:mitochondrion"/>
    <property type="evidence" value="ECO:0007669"/>
    <property type="project" value="UniProtKB-ARBA"/>
</dbReference>
<dbReference type="GeneID" id="22159694"/>
<dbReference type="GO" id="GO:0004519">
    <property type="term" value="F:endonuclease activity"/>
    <property type="evidence" value="ECO:0007669"/>
    <property type="project" value="UniProtKB-KW"/>
</dbReference>
<dbReference type="RefSeq" id="YP_009105688.1">
    <property type="nucleotide sequence ID" value="NC_025535.1"/>
</dbReference>
<organism evidence="2">
    <name type="scientific">Neocystis brevis</name>
    <dbReference type="NCBI Taxonomy" id="1065496"/>
    <lineage>
        <taxon>Eukaryota</taxon>
        <taxon>Viridiplantae</taxon>
        <taxon>Chlorophyta</taxon>
        <taxon>core chlorophytes</taxon>
        <taxon>Chlorophyceae</taxon>
        <taxon>CS clade</taxon>
        <taxon>Sphaeropleales</taxon>
        <taxon>Radiococcaceae</taxon>
        <taxon>Neocystis</taxon>
    </lineage>
</organism>
<reference evidence="2" key="1">
    <citation type="journal article" date="2014" name="BMC Evol. Biol.">
        <title>Chloroplast phylogenomic analysis resolves deep-level relationships within the green algal class Trebouxiophyceae.</title>
        <authorList>
            <person name="Lemieux C."/>
            <person name="Otis C."/>
            <person name="Turmel M."/>
        </authorList>
    </citation>
    <scope>NUCLEOTIDE SEQUENCE</scope>
</reference>
<dbReference type="AlphaFoldDB" id="A0A097KMP6"/>
<dbReference type="PANTHER" id="PTHR36181:SF2">
    <property type="entry name" value="INTRON-ENCODED ENDONUCLEASE AI3-RELATED"/>
    <property type="match status" value="1"/>
</dbReference>
<keyword evidence="2" id="KW-0540">Nuclease</keyword>
<dbReference type="EMBL" id="KM462873">
    <property type="protein sequence ID" value="AIT94461.1"/>
    <property type="molecule type" value="Genomic_DNA"/>
</dbReference>
<dbReference type="SUPFAM" id="SSF55608">
    <property type="entry name" value="Homing endonucleases"/>
    <property type="match status" value="2"/>
</dbReference>
<dbReference type="Gene3D" id="3.10.28.10">
    <property type="entry name" value="Homing endonucleases"/>
    <property type="match status" value="2"/>
</dbReference>
<gene>
    <name evidence="2" type="primary">orf318</name>
</gene>
<keyword evidence="2" id="KW-0150">Chloroplast</keyword>
<name>A0A097KMP6_9CHLO</name>
<sequence length="296" mass="35004">MNIGSSETTREAPHTVALVNSFNFQEYVLPEHKNYLDFSFLEWFIGFSEGDGCFCSRIEDNRVRLSFEIGQKDAKLIHKIRTMLGFGTVSSFTRKSERYWRYKVEDKKGIQRIMTLFNGNLVLPKKYIQFQHWVTMGKAICPPSFLFKEQRVHISLQTGWLSGFLEAEGCFYAAFRVKDKLFPDTWGFDQKFTLTQKDVYGESLVLQEITVLFQSNVKLHLVKKPTCYRIEFCSLKAHTILVNYLSKFPFLGRKKITFRRWWRIYLRRENPLYFKNEVLTLKTITKLKKLCSQINL</sequence>
<geneLocation type="chloroplast" evidence="2"/>
<dbReference type="PANTHER" id="PTHR36181">
    <property type="entry name" value="INTRON-ENCODED ENDONUCLEASE AI3-RELATED"/>
    <property type="match status" value="1"/>
</dbReference>
<dbReference type="InterPro" id="IPR027434">
    <property type="entry name" value="Homing_endonucl"/>
</dbReference>